<dbReference type="SUPFAM" id="SSF46955">
    <property type="entry name" value="Putative DNA-binding domain"/>
    <property type="match status" value="1"/>
</dbReference>
<dbReference type="GO" id="GO:0003700">
    <property type="term" value="F:DNA-binding transcription factor activity"/>
    <property type="evidence" value="ECO:0007669"/>
    <property type="project" value="InterPro"/>
</dbReference>
<feature type="transmembrane region" description="Helical" evidence="3">
    <location>
        <begin position="206"/>
        <end position="225"/>
    </location>
</feature>
<evidence type="ECO:0000256" key="1">
    <source>
        <dbReference type="ARBA" id="ARBA00023125"/>
    </source>
</evidence>
<dbReference type="OrthoDB" id="9802039at2"/>
<dbReference type="PRINTS" id="PR00040">
    <property type="entry name" value="HTHMERR"/>
</dbReference>
<dbReference type="GO" id="GO:0003677">
    <property type="term" value="F:DNA binding"/>
    <property type="evidence" value="ECO:0007669"/>
    <property type="project" value="UniProtKB-KW"/>
</dbReference>
<accession>A0A087DTN9</accession>
<comment type="caution">
    <text evidence="5">The sequence shown here is derived from an EMBL/GenBank/DDBJ whole genome shotgun (WGS) entry which is preliminary data.</text>
</comment>
<dbReference type="STRING" id="77635.BISU_2091"/>
<keyword evidence="3" id="KW-0472">Membrane</keyword>
<feature type="compositionally biased region" description="Polar residues" evidence="2">
    <location>
        <begin position="1"/>
        <end position="10"/>
    </location>
</feature>
<evidence type="ECO:0000313" key="5">
    <source>
        <dbReference type="EMBL" id="KFI98889.1"/>
    </source>
</evidence>
<dbReference type="EMBL" id="JGZR01000016">
    <property type="protein sequence ID" value="KFI98889.1"/>
    <property type="molecule type" value="Genomic_DNA"/>
</dbReference>
<dbReference type="Proteomes" id="UP000029055">
    <property type="component" value="Unassembled WGS sequence"/>
</dbReference>
<keyword evidence="1" id="KW-0238">DNA-binding</keyword>
<feature type="compositionally biased region" description="Polar residues" evidence="2">
    <location>
        <begin position="20"/>
        <end position="37"/>
    </location>
</feature>
<keyword evidence="3" id="KW-0812">Transmembrane</keyword>
<evidence type="ECO:0000256" key="3">
    <source>
        <dbReference type="SAM" id="Phobius"/>
    </source>
</evidence>
<dbReference type="PANTHER" id="PTHR30204">
    <property type="entry name" value="REDOX-CYCLING DRUG-SENSING TRANSCRIPTIONAL ACTIVATOR SOXR"/>
    <property type="match status" value="1"/>
</dbReference>
<dbReference type="InterPro" id="IPR009061">
    <property type="entry name" value="DNA-bd_dom_put_sf"/>
</dbReference>
<proteinExistence type="predicted"/>
<feature type="transmembrane region" description="Helical" evidence="3">
    <location>
        <begin position="180"/>
        <end position="200"/>
    </location>
</feature>
<dbReference type="AlphaFoldDB" id="A0A087DTN9"/>
<gene>
    <name evidence="5" type="ORF">BISU_2091</name>
</gene>
<dbReference type="PANTHER" id="PTHR30204:SF90">
    <property type="entry name" value="HTH-TYPE TRANSCRIPTIONAL ACTIVATOR MTA"/>
    <property type="match status" value="1"/>
</dbReference>
<dbReference type="eggNOG" id="COG0789">
    <property type="taxonomic scope" value="Bacteria"/>
</dbReference>
<dbReference type="InterPro" id="IPR047057">
    <property type="entry name" value="MerR_fam"/>
</dbReference>
<feature type="region of interest" description="Disordered" evidence="2">
    <location>
        <begin position="1"/>
        <end position="41"/>
    </location>
</feature>
<reference evidence="5 6" key="1">
    <citation type="submission" date="2014-03" db="EMBL/GenBank/DDBJ databases">
        <title>Genomics of Bifidobacteria.</title>
        <authorList>
            <person name="Ventura M."/>
            <person name="Milani C."/>
            <person name="Lugli G.A."/>
        </authorList>
    </citation>
    <scope>NUCLEOTIDE SEQUENCE [LARGE SCALE GENOMIC DNA]</scope>
    <source>
        <strain evidence="5 6">LMG 11597</strain>
    </source>
</reference>
<dbReference type="InterPro" id="IPR000551">
    <property type="entry name" value="MerR-type_HTH_dom"/>
</dbReference>
<evidence type="ECO:0000256" key="2">
    <source>
        <dbReference type="SAM" id="MobiDB-lite"/>
    </source>
</evidence>
<dbReference type="Pfam" id="PF13411">
    <property type="entry name" value="MerR_1"/>
    <property type="match status" value="1"/>
</dbReference>
<sequence>MSKNSTADTRQVSRDLRDATGQQQSAPNPQFTAQTPDTKSELTRYTTGDIARMCSVSVRTVQYYDQRGILRPAEVSDGGRRIYCANDVNQLRVICFLRGIGLKLDQIKSVLADEHPEQVISDLLEQQQTLLQREVSERSKQLREIALLQRTLNGSERLSLNSLPDMATVMNTTTNRRTTLIIMLVSGIALDAIEIGTLIFAIRTGLWWPFAIGMLVVIGFAAWLTKFYHDRVRYLCPACHTVFQPSMREFIFAAHTPRTRKLRCPTCGRCGHCMEVGTATNAATIQR</sequence>
<dbReference type="PROSITE" id="PS50937">
    <property type="entry name" value="HTH_MERR_2"/>
    <property type="match status" value="1"/>
</dbReference>
<dbReference type="Gene3D" id="1.10.1660.10">
    <property type="match status" value="1"/>
</dbReference>
<evidence type="ECO:0000313" key="6">
    <source>
        <dbReference type="Proteomes" id="UP000029055"/>
    </source>
</evidence>
<dbReference type="RefSeq" id="WP_081672741.1">
    <property type="nucleotide sequence ID" value="NZ_CP062939.1"/>
</dbReference>
<evidence type="ECO:0000259" key="4">
    <source>
        <dbReference type="PROSITE" id="PS50937"/>
    </source>
</evidence>
<organism evidence="5 6">
    <name type="scientific">Bifidobacterium subtile</name>
    <dbReference type="NCBI Taxonomy" id="77635"/>
    <lineage>
        <taxon>Bacteria</taxon>
        <taxon>Bacillati</taxon>
        <taxon>Actinomycetota</taxon>
        <taxon>Actinomycetes</taxon>
        <taxon>Bifidobacteriales</taxon>
        <taxon>Bifidobacteriaceae</taxon>
        <taxon>Bifidobacterium</taxon>
    </lineage>
</organism>
<keyword evidence="6" id="KW-1185">Reference proteome</keyword>
<dbReference type="CDD" id="cd01106">
    <property type="entry name" value="HTH_TipAL-Mta"/>
    <property type="match status" value="1"/>
</dbReference>
<keyword evidence="3" id="KW-1133">Transmembrane helix</keyword>
<feature type="domain" description="HTH merR-type" evidence="4">
    <location>
        <begin position="44"/>
        <end position="113"/>
    </location>
</feature>
<dbReference type="SMART" id="SM00422">
    <property type="entry name" value="HTH_MERR"/>
    <property type="match status" value="1"/>
</dbReference>
<protein>
    <submittedName>
        <fullName evidence="5">Transcriptional regulator, MerR family</fullName>
    </submittedName>
</protein>
<name>A0A087DTN9_9BIFI</name>